<dbReference type="SUPFAM" id="SSF53448">
    <property type="entry name" value="Nucleotide-diphospho-sugar transferases"/>
    <property type="match status" value="1"/>
</dbReference>
<comment type="caution">
    <text evidence="2">The sequence shown here is derived from an EMBL/GenBank/DDBJ whole genome shotgun (WGS) entry which is preliminary data.</text>
</comment>
<name>A0AAW0QRX6_9PEZI</name>
<dbReference type="InterPro" id="IPR039367">
    <property type="entry name" value="Och1-like"/>
</dbReference>
<keyword evidence="3" id="KW-1185">Reference proteome</keyword>
<dbReference type="InterPro" id="IPR029044">
    <property type="entry name" value="Nucleotide-diphossugar_trans"/>
</dbReference>
<comment type="similarity">
    <text evidence="1">Belongs to the glycosyltransferase 32 family.</text>
</comment>
<dbReference type="AlphaFoldDB" id="A0AAW0QRX6"/>
<dbReference type="PANTHER" id="PTHR31834:SF1">
    <property type="entry name" value="INITIATION-SPECIFIC ALPHA-1,6-MANNOSYLTRANSFERASE"/>
    <property type="match status" value="1"/>
</dbReference>
<dbReference type="GO" id="GO:0006487">
    <property type="term" value="P:protein N-linked glycosylation"/>
    <property type="evidence" value="ECO:0007669"/>
    <property type="project" value="TreeGrafter"/>
</dbReference>
<reference evidence="2 3" key="1">
    <citation type="submission" date="2023-01" db="EMBL/GenBank/DDBJ databases">
        <title>Analysis of 21 Apiospora genomes using comparative genomics revels a genus with tremendous synthesis potential of carbohydrate active enzymes and secondary metabolites.</title>
        <authorList>
            <person name="Sorensen T."/>
        </authorList>
    </citation>
    <scope>NUCLEOTIDE SEQUENCE [LARGE SCALE GENOMIC DNA]</scope>
    <source>
        <strain evidence="2 3">CBS 117206</strain>
    </source>
</reference>
<dbReference type="Proteomes" id="UP001392437">
    <property type="component" value="Unassembled WGS sequence"/>
</dbReference>
<dbReference type="GO" id="GO:0000009">
    <property type="term" value="F:alpha-1,6-mannosyltransferase activity"/>
    <property type="evidence" value="ECO:0007669"/>
    <property type="project" value="InterPro"/>
</dbReference>
<proteinExistence type="inferred from homology"/>
<accession>A0AAW0QRX6</accession>
<dbReference type="GO" id="GO:0000136">
    <property type="term" value="C:mannan polymerase complex"/>
    <property type="evidence" value="ECO:0007669"/>
    <property type="project" value="TreeGrafter"/>
</dbReference>
<dbReference type="InterPro" id="IPR007577">
    <property type="entry name" value="GlycoTrfase_DXD_sugar-bd_CS"/>
</dbReference>
<gene>
    <name evidence="2" type="ORF">PG999_007642</name>
</gene>
<organism evidence="2 3">
    <name type="scientific">Apiospora kogelbergensis</name>
    <dbReference type="NCBI Taxonomy" id="1337665"/>
    <lineage>
        <taxon>Eukaryota</taxon>
        <taxon>Fungi</taxon>
        <taxon>Dikarya</taxon>
        <taxon>Ascomycota</taxon>
        <taxon>Pezizomycotina</taxon>
        <taxon>Sordariomycetes</taxon>
        <taxon>Xylariomycetidae</taxon>
        <taxon>Amphisphaeriales</taxon>
        <taxon>Apiosporaceae</taxon>
        <taxon>Apiospora</taxon>
    </lineage>
</organism>
<dbReference type="Pfam" id="PF04488">
    <property type="entry name" value="Gly_transf_sug"/>
    <property type="match status" value="1"/>
</dbReference>
<protein>
    <submittedName>
        <fullName evidence="2">Initiation-specific alpha-1-6-mannosyltransferase</fullName>
    </submittedName>
</protein>
<dbReference type="EMBL" id="JAQQWP010000007">
    <property type="protein sequence ID" value="KAK8109505.1"/>
    <property type="molecule type" value="Genomic_DNA"/>
</dbReference>
<dbReference type="PANTHER" id="PTHR31834">
    <property type="entry name" value="INITIATION-SPECIFIC ALPHA-1,6-MANNOSYLTRANSFERASE"/>
    <property type="match status" value="1"/>
</dbReference>
<evidence type="ECO:0000313" key="2">
    <source>
        <dbReference type="EMBL" id="KAK8109505.1"/>
    </source>
</evidence>
<evidence type="ECO:0000256" key="1">
    <source>
        <dbReference type="ARBA" id="ARBA00009003"/>
    </source>
</evidence>
<dbReference type="Gene3D" id="3.90.550.20">
    <property type="match status" value="1"/>
</dbReference>
<sequence>MTRFGTDGAEDFLRRHYSDEPSYLEVFRGLTNPALKSDFVRYLVLQAEGGVYTDLDITALQPVLVGIEWDQRDEKDLRGIFAYPIQFQQWTLATTPHHPIFEDIIGHVLGSLRNFTKTYNTTLDGLALSDQEILMATGPGAWMGAVWRYIKRHGMAELRHLSYQVKPILVEDVLIYHVNAFASGQDHSAAARWFAAEDALMKHHFKGSWRVSP</sequence>
<evidence type="ECO:0000313" key="3">
    <source>
        <dbReference type="Proteomes" id="UP001392437"/>
    </source>
</evidence>